<evidence type="ECO:0000256" key="1">
    <source>
        <dbReference type="ARBA" id="ARBA00022741"/>
    </source>
</evidence>
<protein>
    <recommendedName>
        <fullName evidence="4">Uncharacterized AAA domain-containing protein ycf46</fullName>
    </recommendedName>
</protein>
<dbReference type="AlphaFoldDB" id="A4VHK5"/>
<comment type="similarity">
    <text evidence="3">Belongs to the AAA ATPase family. Highly divergent.</text>
</comment>
<dbReference type="Gene3D" id="3.40.50.300">
    <property type="entry name" value="P-loop containing nucleotide triphosphate hydrolases"/>
    <property type="match status" value="1"/>
</dbReference>
<dbReference type="GO" id="GO:0016887">
    <property type="term" value="F:ATP hydrolysis activity"/>
    <property type="evidence" value="ECO:0007669"/>
    <property type="project" value="InterPro"/>
</dbReference>
<dbReference type="Proteomes" id="UP000000233">
    <property type="component" value="Chromosome"/>
</dbReference>
<dbReference type="SUPFAM" id="SSF52540">
    <property type="entry name" value="P-loop containing nucleoside triphosphate hydrolases"/>
    <property type="match status" value="2"/>
</dbReference>
<dbReference type="InterPro" id="IPR041569">
    <property type="entry name" value="AAA_lid_3"/>
</dbReference>
<dbReference type="Pfam" id="PF00004">
    <property type="entry name" value="AAA"/>
    <property type="match status" value="1"/>
</dbReference>
<keyword evidence="7" id="KW-1185">Reference proteome</keyword>
<dbReference type="eggNOG" id="COG0464">
    <property type="taxonomic scope" value="Bacteria"/>
</dbReference>
<dbReference type="InterPro" id="IPR003593">
    <property type="entry name" value="AAA+_ATPase"/>
</dbReference>
<dbReference type="InterPro" id="IPR052381">
    <property type="entry name" value="AAA_domain_protein"/>
</dbReference>
<evidence type="ECO:0000313" key="7">
    <source>
        <dbReference type="Proteomes" id="UP000000233"/>
    </source>
</evidence>
<dbReference type="InterPro" id="IPR027417">
    <property type="entry name" value="P-loop_NTPase"/>
</dbReference>
<sequence>MNVIDRLPAKVVAVHYDSKAILAALFFGQALRREEDVPGEHLVVLLAQIMQRGNVLFRNDQKVDGSLSANVVEGNDLIVLIKLARRDFPGHDLAKQAIHDGSPIASPYSVSGRSSQGEPAQGGEVKNDIHDLGLVLESRVKLVLVESWDERRVLETLTGLAVRQGLGFYVWSATEGLRHLGFGGELQGGEESCSPEVALKVVKQDVRANLYVFCDLHPYLDEPKLVRLLKDIALSEAPMAPTVVLVSHALKLPPEVQRLAARFSLSLPAEEELLAIVREEATRWSERNRGARVRTDNRTLQQVVKNLRGLSHAEARALARNVICDDGAITQDDLPELNRAKFRLLDLDGVLGFEYETARFAEVGGLANFKSWLAERQGAFLGGQGGDLPRGVMLVGVQGGGKSLAAKAVAGLWGLPLLRLDFACLYNKYFGETERNLREALALAEQMAPCVLWMDEIEKGLATGDMDGGVSQRVLGTLLTWMAERTAPVFMVATANAIDRLPPELLRKGRFDELFFVDLPDLATRAEIFRIHLARREMEPDGLGLMALAEASEGFSGAEIEQVVVSAVYAAQAQQRPVDQAMLLESLRATAPLSVVMSEHLSALRAWAQGRTVRAD</sequence>
<evidence type="ECO:0000259" key="5">
    <source>
        <dbReference type="SMART" id="SM00382"/>
    </source>
</evidence>
<dbReference type="EMBL" id="CP000304">
    <property type="protein sequence ID" value="ABP78456.1"/>
    <property type="molecule type" value="Genomic_DNA"/>
</dbReference>
<proteinExistence type="inferred from homology"/>
<keyword evidence="1" id="KW-0547">Nucleotide-binding</keyword>
<dbReference type="GO" id="GO:0005524">
    <property type="term" value="F:ATP binding"/>
    <property type="evidence" value="ECO:0007669"/>
    <property type="project" value="UniProtKB-KW"/>
</dbReference>
<accession>A4VHK5</accession>
<evidence type="ECO:0000256" key="3">
    <source>
        <dbReference type="ARBA" id="ARBA00038088"/>
    </source>
</evidence>
<evidence type="ECO:0000313" key="6">
    <source>
        <dbReference type="EMBL" id="ABP78456.1"/>
    </source>
</evidence>
<keyword evidence="2" id="KW-0067">ATP-binding</keyword>
<reference evidence="6 7" key="1">
    <citation type="journal article" date="2008" name="Proc. Natl. Acad. Sci. U.S.A.">
        <title>Nitrogen fixation island and rhizosphere competence traits in the genome of root-associated Pseudomonas stutzeri A1501.</title>
        <authorList>
            <person name="Yan Y."/>
            <person name="Yang J."/>
            <person name="Dou Y."/>
            <person name="Chen M."/>
            <person name="Ping S."/>
            <person name="Peng J."/>
            <person name="Lu W."/>
            <person name="Zhang W."/>
            <person name="Yao Z."/>
            <person name="Li H."/>
            <person name="Liu W."/>
            <person name="He S."/>
            <person name="Geng L."/>
            <person name="Zhang X."/>
            <person name="Yang F."/>
            <person name="Yu H."/>
            <person name="Zhan Y."/>
            <person name="Li D."/>
            <person name="Lin Z."/>
            <person name="Wang Y."/>
            <person name="Elmerich C."/>
            <person name="Lin M."/>
            <person name="Jin Q."/>
        </authorList>
    </citation>
    <scope>NUCLEOTIDE SEQUENCE [LARGE SCALE GENOMIC DNA]</scope>
    <source>
        <strain evidence="6 7">A1501</strain>
    </source>
</reference>
<dbReference type="KEGG" id="psa:PST_0751"/>
<dbReference type="HOGENOM" id="CLU_023673_0_0_6"/>
<dbReference type="Pfam" id="PF17862">
    <property type="entry name" value="AAA_lid_3"/>
    <property type="match status" value="1"/>
</dbReference>
<evidence type="ECO:0000256" key="2">
    <source>
        <dbReference type="ARBA" id="ARBA00022840"/>
    </source>
</evidence>
<dbReference type="InterPro" id="IPR003959">
    <property type="entry name" value="ATPase_AAA_core"/>
</dbReference>
<dbReference type="SMART" id="SM00382">
    <property type="entry name" value="AAA"/>
    <property type="match status" value="1"/>
</dbReference>
<name>A4VHK5_STUS1</name>
<dbReference type="PANTHER" id="PTHR42960">
    <property type="entry name" value="YCF46 PROTEIN"/>
    <property type="match status" value="1"/>
</dbReference>
<dbReference type="PANTHER" id="PTHR42960:SF1">
    <property type="entry name" value="YCF46 PROTEIN"/>
    <property type="match status" value="1"/>
</dbReference>
<evidence type="ECO:0000256" key="4">
    <source>
        <dbReference type="ARBA" id="ARBA00040480"/>
    </source>
</evidence>
<feature type="domain" description="AAA+ ATPase" evidence="5">
    <location>
        <begin position="388"/>
        <end position="521"/>
    </location>
</feature>
<gene>
    <name evidence="6" type="ordered locus">PST_0751</name>
</gene>
<dbReference type="Gene3D" id="1.10.8.60">
    <property type="match status" value="1"/>
</dbReference>
<organism evidence="6 7">
    <name type="scientific">Stutzerimonas stutzeri (strain A1501)</name>
    <name type="common">Pseudomonas stutzeri</name>
    <dbReference type="NCBI Taxonomy" id="379731"/>
    <lineage>
        <taxon>Bacteria</taxon>
        <taxon>Pseudomonadati</taxon>
        <taxon>Pseudomonadota</taxon>
        <taxon>Gammaproteobacteria</taxon>
        <taxon>Pseudomonadales</taxon>
        <taxon>Pseudomonadaceae</taxon>
        <taxon>Stutzerimonas</taxon>
    </lineage>
</organism>